<evidence type="ECO:0000313" key="19">
    <source>
        <dbReference type="Ensembl" id="ENSSTUP00000115963.1"/>
    </source>
</evidence>
<evidence type="ECO:0000256" key="14">
    <source>
        <dbReference type="SAM" id="Phobius"/>
    </source>
</evidence>
<feature type="transmembrane region" description="Helical" evidence="14">
    <location>
        <begin position="476"/>
        <end position="494"/>
    </location>
</feature>
<organism evidence="19 20">
    <name type="scientific">Salmo trutta</name>
    <name type="common">Brown trout</name>
    <dbReference type="NCBI Taxonomy" id="8032"/>
    <lineage>
        <taxon>Eukaryota</taxon>
        <taxon>Metazoa</taxon>
        <taxon>Chordata</taxon>
        <taxon>Craniata</taxon>
        <taxon>Vertebrata</taxon>
        <taxon>Euteleostomi</taxon>
        <taxon>Actinopterygii</taxon>
        <taxon>Neopterygii</taxon>
        <taxon>Teleostei</taxon>
        <taxon>Protacanthopterygii</taxon>
        <taxon>Salmoniformes</taxon>
        <taxon>Salmonidae</taxon>
        <taxon>Salmoninae</taxon>
        <taxon>Salmo</taxon>
    </lineage>
</organism>
<evidence type="ECO:0000256" key="2">
    <source>
        <dbReference type="ARBA" id="ARBA00007343"/>
    </source>
</evidence>
<keyword evidence="8" id="KW-0106">Calcium</keyword>
<feature type="transmembrane region" description="Helical" evidence="14">
    <location>
        <begin position="514"/>
        <end position="537"/>
    </location>
</feature>
<dbReference type="PROSITE" id="PS01187">
    <property type="entry name" value="EGF_CA"/>
    <property type="match status" value="1"/>
</dbReference>
<dbReference type="InterPro" id="IPR032471">
    <property type="entry name" value="AGRL2-4_GAIN_subdom_A"/>
</dbReference>
<keyword evidence="9 14" id="KW-1133">Transmembrane helix</keyword>
<dbReference type="PANTHER" id="PTHR12011">
    <property type="entry name" value="ADHESION G-PROTEIN COUPLED RECEPTOR"/>
    <property type="match status" value="1"/>
</dbReference>
<proteinExistence type="inferred from homology"/>
<evidence type="ECO:0000256" key="11">
    <source>
        <dbReference type="ARBA" id="ARBA00023157"/>
    </source>
</evidence>
<evidence type="ECO:0000256" key="3">
    <source>
        <dbReference type="ARBA" id="ARBA00022475"/>
    </source>
</evidence>
<keyword evidence="5 14" id="KW-0812">Transmembrane</keyword>
<keyword evidence="20" id="KW-1185">Reference proteome</keyword>
<dbReference type="GO" id="GO:0004930">
    <property type="term" value="F:G protein-coupled receptor activity"/>
    <property type="evidence" value="ECO:0007669"/>
    <property type="project" value="InterPro"/>
</dbReference>
<dbReference type="PROSITE" id="PS01186">
    <property type="entry name" value="EGF_2"/>
    <property type="match status" value="1"/>
</dbReference>
<feature type="signal peptide" evidence="15">
    <location>
        <begin position="1"/>
        <end position="20"/>
    </location>
</feature>
<evidence type="ECO:0000256" key="5">
    <source>
        <dbReference type="ARBA" id="ARBA00022692"/>
    </source>
</evidence>
<dbReference type="PROSITE" id="PS50261">
    <property type="entry name" value="G_PROTEIN_RECEP_F2_4"/>
    <property type="match status" value="1"/>
</dbReference>
<evidence type="ECO:0000256" key="15">
    <source>
        <dbReference type="SAM" id="SignalP"/>
    </source>
</evidence>
<evidence type="ECO:0000259" key="18">
    <source>
        <dbReference type="PROSITE" id="PS50261"/>
    </source>
</evidence>
<dbReference type="InterPro" id="IPR049883">
    <property type="entry name" value="NOTCH1_EGF-like"/>
</dbReference>
<accession>A0A674F6Q7</accession>
<dbReference type="PROSITE" id="PS50026">
    <property type="entry name" value="EGF_3"/>
    <property type="match status" value="1"/>
</dbReference>
<dbReference type="GO" id="GO:0030855">
    <property type="term" value="P:epithelial cell differentiation"/>
    <property type="evidence" value="ECO:0007669"/>
    <property type="project" value="UniProtKB-ARBA"/>
</dbReference>
<dbReference type="Pfam" id="PF01825">
    <property type="entry name" value="GPS"/>
    <property type="match status" value="1"/>
</dbReference>
<protein>
    <recommendedName>
        <fullName evidence="12">Adhesion G protein-coupled receptor L4</fullName>
    </recommendedName>
</protein>
<keyword evidence="7" id="KW-0677">Repeat</keyword>
<feature type="transmembrane region" description="Helical" evidence="14">
    <location>
        <begin position="558"/>
        <end position="582"/>
    </location>
</feature>
<dbReference type="Gene3D" id="1.20.1070.10">
    <property type="entry name" value="Rhodopsin 7-helix transmembrane proteins"/>
    <property type="match status" value="1"/>
</dbReference>
<dbReference type="Pfam" id="PF00002">
    <property type="entry name" value="7tm_2"/>
    <property type="match status" value="1"/>
</dbReference>
<dbReference type="InterPro" id="IPR017983">
    <property type="entry name" value="GPCR_2_secretin-like_CS"/>
</dbReference>
<dbReference type="FunFam" id="1.20.1070.10:FF:000064">
    <property type="entry name" value="adhesion G protein-coupled receptor L4 isoform X1"/>
    <property type="match status" value="1"/>
</dbReference>
<dbReference type="PROSITE" id="PS00010">
    <property type="entry name" value="ASX_HYDROXYL"/>
    <property type="match status" value="1"/>
</dbReference>
<dbReference type="Ensembl" id="ENSSTUT00000124048.1">
    <property type="protein sequence ID" value="ENSSTUP00000115963.1"/>
    <property type="gene ID" value="ENSSTUG00000051018.1"/>
</dbReference>
<evidence type="ECO:0000256" key="10">
    <source>
        <dbReference type="ARBA" id="ARBA00023136"/>
    </source>
</evidence>
<dbReference type="InterPro" id="IPR001881">
    <property type="entry name" value="EGF-like_Ca-bd_dom"/>
</dbReference>
<dbReference type="PROSITE" id="PS00650">
    <property type="entry name" value="G_PROTEIN_RECEP_F2_2"/>
    <property type="match status" value="1"/>
</dbReference>
<feature type="transmembrane region" description="Helical" evidence="14">
    <location>
        <begin position="439"/>
        <end position="467"/>
    </location>
</feature>
<dbReference type="PROSITE" id="PS50221">
    <property type="entry name" value="GAIN_B"/>
    <property type="match status" value="1"/>
</dbReference>
<dbReference type="InterPro" id="IPR000152">
    <property type="entry name" value="EGF-type_Asp/Asn_hydroxyl_site"/>
</dbReference>
<dbReference type="SMART" id="SM00303">
    <property type="entry name" value="GPS"/>
    <property type="match status" value="1"/>
</dbReference>
<feature type="transmembrane region" description="Helical" evidence="14">
    <location>
        <begin position="408"/>
        <end position="427"/>
    </location>
</feature>
<evidence type="ECO:0000256" key="12">
    <source>
        <dbReference type="ARBA" id="ARBA00070293"/>
    </source>
</evidence>
<dbReference type="InterPro" id="IPR000203">
    <property type="entry name" value="GPS"/>
</dbReference>
<dbReference type="GO" id="GO:0007189">
    <property type="term" value="P:adenylate cyclase-activating G protein-coupled receptor signaling pathway"/>
    <property type="evidence" value="ECO:0007669"/>
    <property type="project" value="TreeGrafter"/>
</dbReference>
<comment type="similarity">
    <text evidence="2">Belongs to the G-protein coupled receptor 2 family. Adhesion G-protein coupled receptor (ADGR) subfamily.</text>
</comment>
<dbReference type="Pfam" id="PF16489">
    <property type="entry name" value="GAIN"/>
    <property type="match status" value="1"/>
</dbReference>
<keyword evidence="11" id="KW-1015">Disulfide bond</keyword>
<dbReference type="InterPro" id="IPR017981">
    <property type="entry name" value="GPCR_2-like_7TM"/>
</dbReference>
<evidence type="ECO:0000256" key="1">
    <source>
        <dbReference type="ARBA" id="ARBA00004651"/>
    </source>
</evidence>
<dbReference type="GO" id="GO:0005886">
    <property type="term" value="C:plasma membrane"/>
    <property type="evidence" value="ECO:0007669"/>
    <property type="project" value="UniProtKB-SubCell"/>
</dbReference>
<keyword evidence="4 13" id="KW-0245">EGF-like domain</keyword>
<sequence>MYSIFYLIAWLSSVIDPCRFYDICDTCHRLASCKSLNGSNNACYCNRGYTGDGTNFCNDDNECQNVTNICGNNSNCTNTEGSYYCICASGYTSTGRNEFQPNDGTECTGIIYIYIYIVPVKSLDTLTHSRVFLYFTIFYITFLNVVNNLVEKDELVAWNRIKEEYRDHTITKLLHTVEESTLTLARKYKTTTEIEIKESEMEIKLYTFDVQQTKKTELSVSMGGDRINLNPKRQEANKNGSVSIVFLRYDSVGGILKPNTDPGVTDYTSYAETGEITVNSRVIAAAIKPADMYQVDHVTFTLRHTVVYDVTKCAFWEYDPASMQGHWATQGCEQTHVNSTTTTCSCNHLTHFAILMSSGRANMAAHYNILTRITQLGMIISIICLSMCIFTFWFFSEIQSTRTTIHKNLCCSLFMAEFIFLVGINMNTHKLFCSIIAGLLHYFFLAAFAWMCIEGIHLYLIVVGVIYNKGFLHRNFYIFGYGSPAVVVAISATLGSKYYGTNKVCWLSTENNFIWSFIGPACLIILVNLLAFGVIIYKVYRHTAVKKPEISHYQNIRSCARGALALLFVLGATWTFGVLHILNETTLTAYLFTIANAFQGMFIFIFLCVLSRKIQEEYYRLFKNVPCCFECLR</sequence>
<keyword evidence="6 15" id="KW-0732">Signal</keyword>
<reference evidence="19" key="1">
    <citation type="submission" date="2025-08" db="UniProtKB">
        <authorList>
            <consortium name="Ensembl"/>
        </authorList>
    </citation>
    <scope>IDENTIFICATION</scope>
</reference>
<dbReference type="InterPro" id="IPR000832">
    <property type="entry name" value="GPCR_2_secretin-like"/>
</dbReference>
<dbReference type="SUPFAM" id="SSF57196">
    <property type="entry name" value="EGF/Laminin"/>
    <property type="match status" value="1"/>
</dbReference>
<dbReference type="CDD" id="cd15437">
    <property type="entry name" value="7tmB2_ETL"/>
    <property type="match status" value="1"/>
</dbReference>
<feature type="domain" description="EGF-like" evidence="16">
    <location>
        <begin position="59"/>
        <end position="97"/>
    </location>
</feature>
<evidence type="ECO:0000259" key="16">
    <source>
        <dbReference type="PROSITE" id="PS50026"/>
    </source>
</evidence>
<feature type="chain" id="PRO_5025613535" description="Adhesion G protein-coupled receptor L4" evidence="15">
    <location>
        <begin position="21"/>
        <end position="633"/>
    </location>
</feature>
<dbReference type="FunFam" id="2.10.25.10:FF:000038">
    <property type="entry name" value="Fibrillin 2"/>
    <property type="match status" value="1"/>
</dbReference>
<dbReference type="Gene3D" id="2.60.220.50">
    <property type="match status" value="1"/>
</dbReference>
<reference evidence="19" key="2">
    <citation type="submission" date="2025-09" db="UniProtKB">
        <authorList>
            <consortium name="Ensembl"/>
        </authorList>
    </citation>
    <scope>IDENTIFICATION</scope>
</reference>
<feature type="domain" description="G-protein coupled receptors family 2 profile 2" evidence="18">
    <location>
        <begin position="370"/>
        <end position="611"/>
    </location>
</feature>
<feature type="transmembrane region" description="Helical" evidence="14">
    <location>
        <begin position="376"/>
        <end position="396"/>
    </location>
</feature>
<evidence type="ECO:0000256" key="4">
    <source>
        <dbReference type="ARBA" id="ARBA00022536"/>
    </source>
</evidence>
<keyword evidence="3" id="KW-1003">Cell membrane</keyword>
<feature type="domain" description="GAIN-B" evidence="17">
    <location>
        <begin position="199"/>
        <end position="362"/>
    </location>
</feature>
<dbReference type="InterPro" id="IPR046338">
    <property type="entry name" value="GAIN_dom_sf"/>
</dbReference>
<dbReference type="Gene3D" id="2.10.25.10">
    <property type="entry name" value="Laminin"/>
    <property type="match status" value="1"/>
</dbReference>
<dbReference type="PRINTS" id="PR00249">
    <property type="entry name" value="GPCRSECRETIN"/>
</dbReference>
<dbReference type="InterPro" id="IPR057244">
    <property type="entry name" value="GAIN_B"/>
</dbReference>
<dbReference type="GeneTree" id="ENSGT00940000158252"/>
<evidence type="ECO:0000259" key="17">
    <source>
        <dbReference type="PROSITE" id="PS50221"/>
    </source>
</evidence>
<evidence type="ECO:0000256" key="6">
    <source>
        <dbReference type="ARBA" id="ARBA00022729"/>
    </source>
</evidence>
<keyword evidence="10 14" id="KW-0472">Membrane</keyword>
<evidence type="ECO:0000313" key="20">
    <source>
        <dbReference type="Proteomes" id="UP000472277"/>
    </source>
</evidence>
<dbReference type="Pfam" id="PF07645">
    <property type="entry name" value="EGF_CA"/>
    <property type="match status" value="1"/>
</dbReference>
<dbReference type="AlphaFoldDB" id="A0A674F6Q7"/>
<dbReference type="Proteomes" id="UP000472277">
    <property type="component" value="Chromosome 4"/>
</dbReference>
<dbReference type="InterPro" id="IPR018097">
    <property type="entry name" value="EGF_Ca-bd_CS"/>
</dbReference>
<evidence type="ECO:0000256" key="9">
    <source>
        <dbReference type="ARBA" id="ARBA00022989"/>
    </source>
</evidence>
<name>A0A674F6Q7_SALTR</name>
<dbReference type="InterPro" id="IPR000742">
    <property type="entry name" value="EGF"/>
</dbReference>
<dbReference type="PANTHER" id="PTHR12011:SF59">
    <property type="entry name" value="ADHESION G PROTEIN-COUPLED RECEPTOR L4"/>
    <property type="match status" value="1"/>
</dbReference>
<comment type="subcellular location">
    <subcellularLocation>
        <location evidence="1">Cell membrane</location>
        <topology evidence="1">Multi-pass membrane protein</topology>
    </subcellularLocation>
</comment>
<evidence type="ECO:0000256" key="7">
    <source>
        <dbReference type="ARBA" id="ARBA00022737"/>
    </source>
</evidence>
<dbReference type="CDD" id="cd00054">
    <property type="entry name" value="EGF_CA"/>
    <property type="match status" value="1"/>
</dbReference>
<dbReference type="GO" id="GO:0007166">
    <property type="term" value="P:cell surface receptor signaling pathway"/>
    <property type="evidence" value="ECO:0007669"/>
    <property type="project" value="InterPro"/>
</dbReference>
<dbReference type="SMART" id="SM00179">
    <property type="entry name" value="EGF_CA"/>
    <property type="match status" value="1"/>
</dbReference>
<comment type="caution">
    <text evidence="13">Lacks conserved residue(s) required for the propagation of feature annotation.</text>
</comment>
<gene>
    <name evidence="19" type="primary">ADGRL4</name>
    <name evidence="19" type="synonym">adgrl4</name>
</gene>
<evidence type="ECO:0000256" key="8">
    <source>
        <dbReference type="ARBA" id="ARBA00022837"/>
    </source>
</evidence>
<dbReference type="GO" id="GO:0005509">
    <property type="term" value="F:calcium ion binding"/>
    <property type="evidence" value="ECO:0007669"/>
    <property type="project" value="InterPro"/>
</dbReference>
<evidence type="ECO:0000256" key="13">
    <source>
        <dbReference type="PROSITE-ProRule" id="PRU00076"/>
    </source>
</evidence>
<feature type="transmembrane region" description="Helical" evidence="14">
    <location>
        <begin position="588"/>
        <end position="610"/>
    </location>
</feature>
<dbReference type="SMART" id="SM00181">
    <property type="entry name" value="EGF"/>
    <property type="match status" value="2"/>
</dbReference>